<keyword evidence="3" id="KW-1185">Reference proteome</keyword>
<dbReference type="Proteomes" id="UP000054985">
    <property type="component" value="Unassembled WGS sequence"/>
</dbReference>
<evidence type="ECO:0000313" key="3">
    <source>
        <dbReference type="Proteomes" id="UP000054985"/>
    </source>
</evidence>
<accession>A0A378JUU5</accession>
<evidence type="ECO:0000313" key="2">
    <source>
        <dbReference type="EMBL" id="STX61232.1"/>
    </source>
</evidence>
<dbReference type="Proteomes" id="UP000254040">
    <property type="component" value="Unassembled WGS sequence"/>
</dbReference>
<evidence type="ECO:0000313" key="1">
    <source>
        <dbReference type="EMBL" id="KTD34626.1"/>
    </source>
</evidence>
<dbReference type="EMBL" id="LNYN01000019">
    <property type="protein sequence ID" value="KTD34626.1"/>
    <property type="molecule type" value="Genomic_DNA"/>
</dbReference>
<reference evidence="2 4" key="2">
    <citation type="submission" date="2018-06" db="EMBL/GenBank/DDBJ databases">
        <authorList>
            <consortium name="Pathogen Informatics"/>
            <person name="Doyle S."/>
        </authorList>
    </citation>
    <scope>NUCLEOTIDE SEQUENCE [LARGE SCALE GENOMIC DNA]</scope>
    <source>
        <strain evidence="2 4">NCTC12239</strain>
    </source>
</reference>
<evidence type="ECO:0000313" key="4">
    <source>
        <dbReference type="Proteomes" id="UP000254040"/>
    </source>
</evidence>
<name>A0A378JUU5_9GAMM</name>
<dbReference type="AlphaFoldDB" id="A0A378JUU5"/>
<proteinExistence type="predicted"/>
<sequence length="101" mass="11506">MCLNRMVTDTTPHKEGKAGQSIRGGILTDLDTGFARKFNIYSKKNTITHVISNVVRDLSIQAKHHIQEIPRCNRDDGSQFRHQFNAPCCNNIGFCVKFRPF</sequence>
<organism evidence="2 4">
    <name type="scientific">Legionella moravica</name>
    <dbReference type="NCBI Taxonomy" id="39962"/>
    <lineage>
        <taxon>Bacteria</taxon>
        <taxon>Pseudomonadati</taxon>
        <taxon>Pseudomonadota</taxon>
        <taxon>Gammaproteobacteria</taxon>
        <taxon>Legionellales</taxon>
        <taxon>Legionellaceae</taxon>
        <taxon>Legionella</taxon>
    </lineage>
</organism>
<gene>
    <name evidence="1" type="ORF">Lmor_1159</name>
    <name evidence="2" type="ORF">NCTC12239_00137</name>
</gene>
<protein>
    <submittedName>
        <fullName evidence="2">Uncharacterized protein</fullName>
    </submittedName>
</protein>
<dbReference type="STRING" id="39962.Lmor_1159"/>
<dbReference type="EMBL" id="UGOG01000001">
    <property type="protein sequence ID" value="STX61232.1"/>
    <property type="molecule type" value="Genomic_DNA"/>
</dbReference>
<reference evidence="1 3" key="1">
    <citation type="submission" date="2015-11" db="EMBL/GenBank/DDBJ databases">
        <title>Genomic analysis of 38 Legionella species identifies large and diverse effector repertoires.</title>
        <authorList>
            <person name="Burstein D."/>
            <person name="Amaro F."/>
            <person name="Zusman T."/>
            <person name="Lifshitz Z."/>
            <person name="Cohen O."/>
            <person name="Gilbert J.A."/>
            <person name="Pupko T."/>
            <person name="Shuman H.A."/>
            <person name="Segal G."/>
        </authorList>
    </citation>
    <scope>NUCLEOTIDE SEQUENCE [LARGE SCALE GENOMIC DNA]</scope>
    <source>
        <strain evidence="1 3">ATCC 43877</strain>
    </source>
</reference>